<dbReference type="RefSeq" id="WP_190546429.1">
    <property type="nucleotide sequence ID" value="NZ_CAWPNO010000077.1"/>
</dbReference>
<sequence>MPEPNISPTTLEQAIEQYSTVLQRLVQATKPATPSAITPPKSEDTEQPAKEKLLATVEAEKLDTDNSPDQLSPITPVNGTAADNQSLSALVLDVLIARDRVQAAIENSKTSPELPPPTGESLEKLSQLDETLRKQAGAIAPFTQSADWRASFSPKEAYWWWFLRATTTPWSDRLDWLWSAVSVTFLTMSLGLMGDIAPRFLTGGPDSFGAFTVSAQSVLTLLVAGSALTKAGQEALKNFLKAINIPEKYWHELGAFGSLLLVCIFFSLRQSLPQIATKFYTNPGIESRKNGDWSSAEEQFNRAIQLNADDAQAHFQLGLLYEDLQLIDKARPQYQLAIQGGILGATNNLARLNIMKKDYPAAISLLLKALDTEKKQPLDTKTKYAVLKNLGWARLKQGNYPDSEAKLLEAINLQSKINLEKYEIAAPHCLLAQVMEAQKEPKSALTEWKTCNQYANITIPEQDEWAAIAQKRLTPQETGK</sequence>
<keyword evidence="1" id="KW-0802">TPR repeat</keyword>
<keyword evidence="4" id="KW-1185">Reference proteome</keyword>
<evidence type="ECO:0000313" key="3">
    <source>
        <dbReference type="EMBL" id="MBD2198584.1"/>
    </source>
</evidence>
<reference evidence="3 4" key="1">
    <citation type="journal article" date="2020" name="ISME J.">
        <title>Comparative genomics reveals insights into cyanobacterial evolution and habitat adaptation.</title>
        <authorList>
            <person name="Chen M.Y."/>
            <person name="Teng W.K."/>
            <person name="Zhao L."/>
            <person name="Hu C.X."/>
            <person name="Zhou Y.K."/>
            <person name="Han B.P."/>
            <person name="Song L.R."/>
            <person name="Shu W.S."/>
        </authorList>
    </citation>
    <scope>NUCLEOTIDE SEQUENCE [LARGE SCALE GENOMIC DNA]</scope>
    <source>
        <strain evidence="3 4">FACHB-288</strain>
    </source>
</reference>
<accession>A0ABR8AF72</accession>
<dbReference type="EMBL" id="JACJQH010000043">
    <property type="protein sequence ID" value="MBD2198584.1"/>
    <property type="molecule type" value="Genomic_DNA"/>
</dbReference>
<dbReference type="InterPro" id="IPR011990">
    <property type="entry name" value="TPR-like_helical_dom_sf"/>
</dbReference>
<feature type="compositionally biased region" description="Basic and acidic residues" evidence="2">
    <location>
        <begin position="41"/>
        <end position="50"/>
    </location>
</feature>
<evidence type="ECO:0000313" key="4">
    <source>
        <dbReference type="Proteomes" id="UP000658514"/>
    </source>
</evidence>
<dbReference type="Proteomes" id="UP000658514">
    <property type="component" value="Unassembled WGS sequence"/>
</dbReference>
<dbReference type="Gene3D" id="1.25.40.10">
    <property type="entry name" value="Tetratricopeptide repeat domain"/>
    <property type="match status" value="2"/>
</dbReference>
<dbReference type="SUPFAM" id="SSF48452">
    <property type="entry name" value="TPR-like"/>
    <property type="match status" value="1"/>
</dbReference>
<feature type="repeat" description="TPR" evidence="1">
    <location>
        <begin position="277"/>
        <end position="310"/>
    </location>
</feature>
<name>A0ABR8AF72_9CYAN</name>
<comment type="caution">
    <text evidence="3">The sequence shown here is derived from an EMBL/GenBank/DDBJ whole genome shotgun (WGS) entry which is preliminary data.</text>
</comment>
<dbReference type="Pfam" id="PF13414">
    <property type="entry name" value="TPR_11"/>
    <property type="match status" value="1"/>
</dbReference>
<evidence type="ECO:0000256" key="2">
    <source>
        <dbReference type="SAM" id="MobiDB-lite"/>
    </source>
</evidence>
<dbReference type="InterPro" id="IPR019734">
    <property type="entry name" value="TPR_rpt"/>
</dbReference>
<protein>
    <submittedName>
        <fullName evidence="3">Tetratricopeptide repeat protein</fullName>
    </submittedName>
</protein>
<feature type="region of interest" description="Disordered" evidence="2">
    <location>
        <begin position="29"/>
        <end position="50"/>
    </location>
</feature>
<dbReference type="PROSITE" id="PS50005">
    <property type="entry name" value="TPR"/>
    <property type="match status" value="1"/>
</dbReference>
<organism evidence="3 4">
    <name type="scientific">Calothrix parietina FACHB-288</name>
    <dbReference type="NCBI Taxonomy" id="2692896"/>
    <lineage>
        <taxon>Bacteria</taxon>
        <taxon>Bacillati</taxon>
        <taxon>Cyanobacteriota</taxon>
        <taxon>Cyanophyceae</taxon>
        <taxon>Nostocales</taxon>
        <taxon>Calotrichaceae</taxon>
        <taxon>Calothrix</taxon>
    </lineage>
</organism>
<dbReference type="SMART" id="SM00028">
    <property type="entry name" value="TPR"/>
    <property type="match status" value="4"/>
</dbReference>
<evidence type="ECO:0000256" key="1">
    <source>
        <dbReference type="PROSITE-ProRule" id="PRU00339"/>
    </source>
</evidence>
<gene>
    <name evidence="3" type="ORF">H6G24_24365</name>
</gene>
<proteinExistence type="predicted"/>